<dbReference type="Gramene" id="ONIVA11G11180.1">
    <property type="protein sequence ID" value="ONIVA11G11180.1"/>
    <property type="gene ID" value="ONIVA11G11180"/>
</dbReference>
<proteinExistence type="predicted"/>
<dbReference type="eggNOG" id="KOG0504">
    <property type="taxonomic scope" value="Eukaryota"/>
</dbReference>
<dbReference type="EnsemblPlants" id="ONIVA11G11180.1">
    <property type="protein sequence ID" value="ONIVA11G11180.1"/>
    <property type="gene ID" value="ONIVA11G11180"/>
</dbReference>
<sequence length="126" mass="13458">MAFVQESMDRDSLLVFGEGEYGVTDMFYAAARGGNAEVFGLLLDHAMSPTCSTNCPKGEGAAAVVAAPRAVHAAARGGSVEMLRELIERRSDVSEYLDFRGSTVLHAVAGRGQLEVTFELGRILFS</sequence>
<dbReference type="InterPro" id="IPR036770">
    <property type="entry name" value="Ankyrin_rpt-contain_sf"/>
</dbReference>
<dbReference type="Gene3D" id="1.25.40.20">
    <property type="entry name" value="Ankyrin repeat-containing domain"/>
    <property type="match status" value="1"/>
</dbReference>
<evidence type="ECO:0000313" key="2">
    <source>
        <dbReference type="Proteomes" id="UP000006591"/>
    </source>
</evidence>
<protein>
    <submittedName>
        <fullName evidence="1">Uncharacterized protein</fullName>
    </submittedName>
</protein>
<evidence type="ECO:0000313" key="1">
    <source>
        <dbReference type="EnsemblPlants" id="ONIVA11G11180.1"/>
    </source>
</evidence>
<accession>A0A0E0J199</accession>
<organism evidence="1">
    <name type="scientific">Oryza nivara</name>
    <name type="common">Indian wild rice</name>
    <name type="synonym">Oryza sativa f. spontanea</name>
    <dbReference type="NCBI Taxonomy" id="4536"/>
    <lineage>
        <taxon>Eukaryota</taxon>
        <taxon>Viridiplantae</taxon>
        <taxon>Streptophyta</taxon>
        <taxon>Embryophyta</taxon>
        <taxon>Tracheophyta</taxon>
        <taxon>Spermatophyta</taxon>
        <taxon>Magnoliopsida</taxon>
        <taxon>Liliopsida</taxon>
        <taxon>Poales</taxon>
        <taxon>Poaceae</taxon>
        <taxon>BOP clade</taxon>
        <taxon>Oryzoideae</taxon>
        <taxon>Oryzeae</taxon>
        <taxon>Oryzinae</taxon>
        <taxon>Oryza</taxon>
    </lineage>
</organism>
<reference evidence="1" key="1">
    <citation type="submission" date="2015-04" db="UniProtKB">
        <authorList>
            <consortium name="EnsemblPlants"/>
        </authorList>
    </citation>
    <scope>IDENTIFICATION</scope>
    <source>
        <strain evidence="1">SL10</strain>
    </source>
</reference>
<dbReference type="STRING" id="4536.A0A0E0J199"/>
<name>A0A0E0J199_ORYNI</name>
<dbReference type="SUPFAM" id="SSF48403">
    <property type="entry name" value="Ankyrin repeat"/>
    <property type="match status" value="1"/>
</dbReference>
<dbReference type="AlphaFoldDB" id="A0A0E0J199"/>
<reference evidence="1" key="2">
    <citation type="submission" date="2018-04" db="EMBL/GenBank/DDBJ databases">
        <title>OnivRS2 (Oryza nivara Reference Sequence Version 2).</title>
        <authorList>
            <person name="Zhang J."/>
            <person name="Kudrna D."/>
            <person name="Lee S."/>
            <person name="Talag J."/>
            <person name="Rajasekar S."/>
            <person name="Welchert J."/>
            <person name="Hsing Y.-I."/>
            <person name="Wing R.A."/>
        </authorList>
    </citation>
    <scope>NUCLEOTIDE SEQUENCE [LARGE SCALE GENOMIC DNA]</scope>
    <source>
        <strain evidence="1">SL10</strain>
    </source>
</reference>
<dbReference type="HOGENOM" id="CLU_160293_0_0_1"/>
<keyword evidence="2" id="KW-1185">Reference proteome</keyword>
<dbReference type="Proteomes" id="UP000006591">
    <property type="component" value="Chromosome 11"/>
</dbReference>
<dbReference type="OMA" id="CSTNCPK"/>